<sequence>MILHTRSNLEKFPDLTRDAINADLPSHLQFKSLQDKVRSMSSTPICVGTASGELHMYFHPMSSTSLSTCGEHGAKAVHPEPGLRGANQIEWTW</sequence>
<protein>
    <submittedName>
        <fullName evidence="1">Uncharacterized protein</fullName>
    </submittedName>
</protein>
<reference evidence="1 2" key="1">
    <citation type="journal article" date="2021" name="Elife">
        <title>Chloroplast acquisition without the gene transfer in kleptoplastic sea slugs, Plakobranchus ocellatus.</title>
        <authorList>
            <person name="Maeda T."/>
            <person name="Takahashi S."/>
            <person name="Yoshida T."/>
            <person name="Shimamura S."/>
            <person name="Takaki Y."/>
            <person name="Nagai Y."/>
            <person name="Toyoda A."/>
            <person name="Suzuki Y."/>
            <person name="Arimoto A."/>
            <person name="Ishii H."/>
            <person name="Satoh N."/>
            <person name="Nishiyama T."/>
            <person name="Hasebe M."/>
            <person name="Maruyama T."/>
            <person name="Minagawa J."/>
            <person name="Obokata J."/>
            <person name="Shigenobu S."/>
        </authorList>
    </citation>
    <scope>NUCLEOTIDE SEQUENCE [LARGE SCALE GENOMIC DNA]</scope>
</reference>
<keyword evidence="2" id="KW-1185">Reference proteome</keyword>
<organism evidence="1 2">
    <name type="scientific">Plakobranchus ocellatus</name>
    <dbReference type="NCBI Taxonomy" id="259542"/>
    <lineage>
        <taxon>Eukaryota</taxon>
        <taxon>Metazoa</taxon>
        <taxon>Spiralia</taxon>
        <taxon>Lophotrochozoa</taxon>
        <taxon>Mollusca</taxon>
        <taxon>Gastropoda</taxon>
        <taxon>Heterobranchia</taxon>
        <taxon>Euthyneura</taxon>
        <taxon>Panpulmonata</taxon>
        <taxon>Sacoglossa</taxon>
        <taxon>Placobranchoidea</taxon>
        <taxon>Plakobranchidae</taxon>
        <taxon>Plakobranchus</taxon>
    </lineage>
</organism>
<accession>A0AAV3Y3I1</accession>
<proteinExistence type="predicted"/>
<dbReference type="AlphaFoldDB" id="A0AAV3Y3I1"/>
<comment type="caution">
    <text evidence="1">The sequence shown here is derived from an EMBL/GenBank/DDBJ whole genome shotgun (WGS) entry which is preliminary data.</text>
</comment>
<evidence type="ECO:0000313" key="1">
    <source>
        <dbReference type="EMBL" id="GFN76628.1"/>
    </source>
</evidence>
<dbReference type="EMBL" id="BLXT01000403">
    <property type="protein sequence ID" value="GFN76628.1"/>
    <property type="molecule type" value="Genomic_DNA"/>
</dbReference>
<evidence type="ECO:0000313" key="2">
    <source>
        <dbReference type="Proteomes" id="UP000735302"/>
    </source>
</evidence>
<name>A0AAV3Y3I1_9GAST</name>
<dbReference type="Proteomes" id="UP000735302">
    <property type="component" value="Unassembled WGS sequence"/>
</dbReference>
<gene>
    <name evidence="1" type="ORF">PoB_000313400</name>
</gene>